<reference evidence="15" key="1">
    <citation type="submission" date="2010-02" db="EMBL/GenBank/DDBJ databases">
        <title>Complete sequence of Desulfurivibrio alkaliphilus AHT2.</title>
        <authorList>
            <consortium name="US DOE Joint Genome Institute"/>
            <person name="Pitluck S."/>
            <person name="Chertkov O."/>
            <person name="Detter J.C."/>
            <person name="Han C."/>
            <person name="Tapia R."/>
            <person name="Larimer F."/>
            <person name="Land M."/>
            <person name="Hauser L."/>
            <person name="Kyrpides N."/>
            <person name="Mikhailova N."/>
            <person name="Sorokin D.Y."/>
            <person name="Muyzer G."/>
            <person name="Woyke T."/>
        </authorList>
    </citation>
    <scope>NUCLEOTIDE SEQUENCE [LARGE SCALE GENOMIC DNA]</scope>
    <source>
        <strain evidence="15">DSM 19089 / UNIQEM U267 / AHT2</strain>
    </source>
</reference>
<comment type="catalytic activity">
    <reaction evidence="9">
        <text>ATP + H2O = ADP + phosphate + H(+)</text>
        <dbReference type="Rhea" id="RHEA:13065"/>
        <dbReference type="ChEBI" id="CHEBI:15377"/>
        <dbReference type="ChEBI" id="CHEBI:15378"/>
        <dbReference type="ChEBI" id="CHEBI:30616"/>
        <dbReference type="ChEBI" id="CHEBI:43474"/>
        <dbReference type="ChEBI" id="CHEBI:456216"/>
        <dbReference type="EC" id="5.6.2.4"/>
    </reaction>
</comment>
<evidence type="ECO:0000259" key="12">
    <source>
        <dbReference type="PROSITE" id="PS51198"/>
    </source>
</evidence>
<evidence type="ECO:0000259" key="13">
    <source>
        <dbReference type="PROSITE" id="PS51217"/>
    </source>
</evidence>
<dbReference type="PROSITE" id="PS51217">
    <property type="entry name" value="UVRD_HELICASE_CTER"/>
    <property type="match status" value="1"/>
</dbReference>
<comment type="catalytic activity">
    <reaction evidence="7">
        <text>Couples ATP hydrolysis with the unwinding of duplex DNA by translocating in the 3'-5' direction.</text>
        <dbReference type="EC" id="5.6.2.4"/>
    </reaction>
</comment>
<dbReference type="Gene3D" id="3.40.50.300">
    <property type="entry name" value="P-loop containing nucleotide triphosphate hydrolases"/>
    <property type="match status" value="2"/>
</dbReference>
<evidence type="ECO:0000256" key="5">
    <source>
        <dbReference type="ARBA" id="ARBA00022840"/>
    </source>
</evidence>
<keyword evidence="6" id="KW-0413">Isomerase</keyword>
<dbReference type="InterPro" id="IPR027417">
    <property type="entry name" value="P-loop_NTPase"/>
</dbReference>
<evidence type="ECO:0000256" key="2">
    <source>
        <dbReference type="ARBA" id="ARBA00022741"/>
    </source>
</evidence>
<accession>D6Z340</accession>
<dbReference type="STRING" id="589865.DaAHT2_1270"/>
<keyword evidence="3 10" id="KW-0378">Hydrolase</keyword>
<evidence type="ECO:0000256" key="11">
    <source>
        <dbReference type="SAM" id="MobiDB-lite"/>
    </source>
</evidence>
<dbReference type="Gene3D" id="1.10.486.10">
    <property type="entry name" value="PCRA, domain 4"/>
    <property type="match status" value="1"/>
</dbReference>
<dbReference type="InParanoid" id="D6Z340"/>
<protein>
    <recommendedName>
        <fullName evidence="8">DNA 3'-5' helicase</fullName>
        <ecNumber evidence="8">5.6.2.4</ecNumber>
    </recommendedName>
</protein>
<dbReference type="PROSITE" id="PS51198">
    <property type="entry name" value="UVRD_HELICASE_ATP_BIND"/>
    <property type="match status" value="1"/>
</dbReference>
<comment type="similarity">
    <text evidence="1">Belongs to the helicase family. UvrD subfamily.</text>
</comment>
<dbReference type="RefSeq" id="WP_013163493.1">
    <property type="nucleotide sequence ID" value="NC_014216.1"/>
</dbReference>
<evidence type="ECO:0000256" key="4">
    <source>
        <dbReference type="ARBA" id="ARBA00022806"/>
    </source>
</evidence>
<dbReference type="FunCoup" id="D6Z340">
    <property type="interactions" value="389"/>
</dbReference>
<dbReference type="Pfam" id="PF00580">
    <property type="entry name" value="UvrD-helicase"/>
    <property type="match status" value="1"/>
</dbReference>
<dbReference type="CDD" id="cd18807">
    <property type="entry name" value="SF1_C_UvrD"/>
    <property type="match status" value="1"/>
</dbReference>
<gene>
    <name evidence="14" type="ordered locus">DaAHT2_1270</name>
</gene>
<dbReference type="GO" id="GO:0005829">
    <property type="term" value="C:cytosol"/>
    <property type="evidence" value="ECO:0007669"/>
    <property type="project" value="TreeGrafter"/>
</dbReference>
<dbReference type="Proteomes" id="UP000001508">
    <property type="component" value="Chromosome"/>
</dbReference>
<dbReference type="GO" id="GO:0043138">
    <property type="term" value="F:3'-5' DNA helicase activity"/>
    <property type="evidence" value="ECO:0007669"/>
    <property type="project" value="UniProtKB-EC"/>
</dbReference>
<evidence type="ECO:0000256" key="3">
    <source>
        <dbReference type="ARBA" id="ARBA00022801"/>
    </source>
</evidence>
<feature type="domain" description="UvrD-like helicase C-terminal" evidence="13">
    <location>
        <begin position="309"/>
        <end position="590"/>
    </location>
</feature>
<evidence type="ECO:0000256" key="9">
    <source>
        <dbReference type="ARBA" id="ARBA00048988"/>
    </source>
</evidence>
<evidence type="ECO:0000256" key="7">
    <source>
        <dbReference type="ARBA" id="ARBA00034617"/>
    </source>
</evidence>
<dbReference type="EMBL" id="CP001940">
    <property type="protein sequence ID" value="ADH85965.1"/>
    <property type="molecule type" value="Genomic_DNA"/>
</dbReference>
<feature type="binding site" evidence="10">
    <location>
        <begin position="44"/>
        <end position="51"/>
    </location>
    <ligand>
        <name>ATP</name>
        <dbReference type="ChEBI" id="CHEBI:30616"/>
    </ligand>
</feature>
<dbReference type="GO" id="GO:0005524">
    <property type="term" value="F:ATP binding"/>
    <property type="evidence" value="ECO:0007669"/>
    <property type="project" value="UniProtKB-UniRule"/>
</dbReference>
<proteinExistence type="inferred from homology"/>
<keyword evidence="2 10" id="KW-0547">Nucleotide-binding</keyword>
<evidence type="ECO:0000256" key="1">
    <source>
        <dbReference type="ARBA" id="ARBA00009922"/>
    </source>
</evidence>
<dbReference type="InterPro" id="IPR000212">
    <property type="entry name" value="DNA_helicase_UvrD/REP"/>
</dbReference>
<dbReference type="InterPro" id="IPR014017">
    <property type="entry name" value="DNA_helicase_UvrD-like_C"/>
</dbReference>
<keyword evidence="5 10" id="KW-0067">ATP-binding</keyword>
<keyword evidence="15" id="KW-1185">Reference proteome</keyword>
<dbReference type="PANTHER" id="PTHR11070">
    <property type="entry name" value="UVRD / RECB / PCRA DNA HELICASE FAMILY MEMBER"/>
    <property type="match status" value="1"/>
</dbReference>
<dbReference type="CDD" id="cd17932">
    <property type="entry name" value="DEXQc_UvrD"/>
    <property type="match status" value="1"/>
</dbReference>
<evidence type="ECO:0000256" key="6">
    <source>
        <dbReference type="ARBA" id="ARBA00023235"/>
    </source>
</evidence>
<dbReference type="PANTHER" id="PTHR11070:SF3">
    <property type="entry name" value="DNA 3'-5' HELICASE"/>
    <property type="match status" value="1"/>
</dbReference>
<dbReference type="KEGG" id="dak:DaAHT2_1270"/>
<feature type="region of interest" description="Disordered" evidence="11">
    <location>
        <begin position="669"/>
        <end position="710"/>
    </location>
</feature>
<dbReference type="Pfam" id="PF13361">
    <property type="entry name" value="UvrD_C"/>
    <property type="match status" value="2"/>
</dbReference>
<feature type="domain" description="UvrD-like helicase ATP-binding" evidence="12">
    <location>
        <begin position="23"/>
        <end position="308"/>
    </location>
</feature>
<name>D6Z340_DESAT</name>
<evidence type="ECO:0000313" key="14">
    <source>
        <dbReference type="EMBL" id="ADH85965.1"/>
    </source>
</evidence>
<evidence type="ECO:0000256" key="10">
    <source>
        <dbReference type="PROSITE-ProRule" id="PRU00560"/>
    </source>
</evidence>
<dbReference type="GO" id="GO:0000725">
    <property type="term" value="P:recombinational repair"/>
    <property type="evidence" value="ECO:0007669"/>
    <property type="project" value="TreeGrafter"/>
</dbReference>
<keyword evidence="4 10" id="KW-0347">Helicase</keyword>
<dbReference type="GO" id="GO:0003677">
    <property type="term" value="F:DNA binding"/>
    <property type="evidence" value="ECO:0007669"/>
    <property type="project" value="InterPro"/>
</dbReference>
<dbReference type="InterPro" id="IPR013986">
    <property type="entry name" value="DExx_box_DNA_helicase_dom_sf"/>
</dbReference>
<evidence type="ECO:0000313" key="15">
    <source>
        <dbReference type="Proteomes" id="UP000001508"/>
    </source>
</evidence>
<dbReference type="HOGENOM" id="CLU_004585_5_10_7"/>
<dbReference type="AlphaFoldDB" id="D6Z340"/>
<dbReference type="SUPFAM" id="SSF52540">
    <property type="entry name" value="P-loop containing nucleoside triphosphate hydrolases"/>
    <property type="match status" value="1"/>
</dbReference>
<dbReference type="EC" id="5.6.2.4" evidence="8"/>
<evidence type="ECO:0000256" key="8">
    <source>
        <dbReference type="ARBA" id="ARBA00034808"/>
    </source>
</evidence>
<dbReference type="Gene3D" id="1.10.10.160">
    <property type="match status" value="1"/>
</dbReference>
<dbReference type="InterPro" id="IPR014016">
    <property type="entry name" value="UvrD-like_ATP-bd"/>
</dbReference>
<sequence length="760" mass="83729">MQRSLFNSDPTSATPVAAAEALAGLNPAQREAVSAPAGPILVIAGAGSGKTRTLVHRLAYLVEQGVAPESLLLLTFTRKAAQEMIARAGHLLPDASCRQVTGGTFHATANLILRRYAAHVGYRANFTILDQGDAEGIINLLKSSLGLGGAGRRFPSRRLLLAIISKAANTEIGIFDLVESQYLHLLEFLDDILLIAEHYRRFKISHGLMDYDDLLLYWRQLLRENEEVRAELGRRFQALLVDEYQDTNPVQAEIVRLLAAPRNHVMAVGDDAQSIYSFRGADFRNIMEFPKQFPGTRIIRLEENYRSTPEILQVSNAIIAPAPEQYRKNLFSKLAGGGKPVLYAARNEGAQARFVVENIRQLQASGLPTEEIAVLFRSGFHSYKLELELAAAGISFEKRGGLKLTESAHIKDVLAHLRVLCNPADRLSWHRLLLLLDKIGPKTAAGIIDRFPAPAAAEDAEGTGGEEGGAEQPLAAHLQVLAAYPAAKGWQQGFLLLQELLADLQAAGPAPLPLLELVLVYYQPIFQRLYPDDYPRRQRDLEQLRPLLAGYQDIRDFLADTALDPPAVNAGGAEGLPDRLVLSTIHSAKGLEWDSVFIIHLAEGKFPSGQAEDDEQYEEERRLFYVAATRAKRNLYLVYPREVTGMDRRPALCHPSPFLGEVPPRLLDLPAVGPPPATADPYPKRQLYRPRPGQGEASSEEGGGRQPAADRPLAVGARVRHPFFGPGVVVRMVPPSTVDVRFDRHGFKTLHLDYAKLETL</sequence>
<dbReference type="GO" id="GO:0016887">
    <property type="term" value="F:ATP hydrolysis activity"/>
    <property type="evidence" value="ECO:0007669"/>
    <property type="project" value="RHEA"/>
</dbReference>
<dbReference type="OrthoDB" id="9810135at2"/>
<dbReference type="eggNOG" id="COG0210">
    <property type="taxonomic scope" value="Bacteria"/>
</dbReference>
<organism evidence="14 15">
    <name type="scientific">Desulfurivibrio alkaliphilus (strain DSM 19089 / UNIQEM U267 / AHT2)</name>
    <dbReference type="NCBI Taxonomy" id="589865"/>
    <lineage>
        <taxon>Bacteria</taxon>
        <taxon>Pseudomonadati</taxon>
        <taxon>Thermodesulfobacteriota</taxon>
        <taxon>Desulfobulbia</taxon>
        <taxon>Desulfobulbales</taxon>
        <taxon>Desulfobulbaceae</taxon>
        <taxon>Desulfurivibrio</taxon>
    </lineage>
</organism>